<accession>A0A498PYZ8</accession>
<dbReference type="EC" id="2.3.1.-" evidence="2"/>
<evidence type="ECO:0000313" key="3">
    <source>
        <dbReference type="Proteomes" id="UP000267289"/>
    </source>
</evidence>
<dbReference type="AlphaFoldDB" id="A0A498PYZ8"/>
<dbReference type="InterPro" id="IPR023213">
    <property type="entry name" value="CAT-like_dom_sf"/>
</dbReference>
<dbReference type="GO" id="GO:0016746">
    <property type="term" value="F:acyltransferase activity"/>
    <property type="evidence" value="ECO:0007669"/>
    <property type="project" value="UniProtKB-KW"/>
</dbReference>
<proteinExistence type="predicted"/>
<evidence type="ECO:0000259" key="1">
    <source>
        <dbReference type="Pfam" id="PF00668"/>
    </source>
</evidence>
<dbReference type="EMBL" id="UPHQ01000103">
    <property type="protein sequence ID" value="VBA38876.1"/>
    <property type="molecule type" value="Genomic_DNA"/>
</dbReference>
<protein>
    <submittedName>
        <fullName evidence="2">SL659 acyltransferase papA1</fullName>
        <ecNumber evidence="2">2.3.1.-</ecNumber>
    </submittedName>
</protein>
<keyword evidence="3" id="KW-1185">Reference proteome</keyword>
<dbReference type="Gene3D" id="3.30.559.30">
    <property type="entry name" value="Nonribosomal peptide synthetase, condensation domain"/>
    <property type="match status" value="1"/>
</dbReference>
<sequence length="502" mass="56115">MVRVGKVEAGTIRDWAPEPGMLVSWQPSPASLAKAKQAPISPVPPSYMQAHHLRNFRSYASRSLEMSRLLISAWDIPGRCDTRTMTHVINAHLRRHDTYRSWFEHTEGDHFVRRTINKANDIQFVATQHGELTTQRQWRDHLLATPSPLEWDCFRFSIIQRADHFTFCVAIDHLHCDAMFVGVAFAEIHLMYVALVGGGAPLRLAETGSYHDYCTRQQEHLSGLTLDSPVIRAWAEFFEGNDGCLPKFPLPLGDTSAPCEMMGVRLLDERQTLAFESACLSAGARFCGGVLAMSAVAEHELTGTDAFHAIVPIDIRRTQTDFMTTGWFTGFVPITVPTTGSSFGEIVKAAQESFDSGRELAEVPLDRVLELVPWLRKGQWGAPLLFYLDAGIPPLSALANCHVEGLHARLCHDGGMMGQIDIRVNRFEKETQLTVLFPNNPIARESVTRYAETLKAAYIRVAEGREVMPARRHNGSQLHLAYSRRAYEPATAVPPLTTWRTG</sequence>
<dbReference type="Gene3D" id="3.30.559.10">
    <property type="entry name" value="Chloramphenicol acetyltransferase-like domain"/>
    <property type="match status" value="1"/>
</dbReference>
<evidence type="ECO:0000313" key="2">
    <source>
        <dbReference type="EMBL" id="VBA38876.1"/>
    </source>
</evidence>
<dbReference type="Pfam" id="PF00668">
    <property type="entry name" value="Condensation"/>
    <property type="match status" value="1"/>
</dbReference>
<feature type="domain" description="Condensation" evidence="1">
    <location>
        <begin position="76"/>
        <end position="369"/>
    </location>
</feature>
<keyword evidence="2" id="KW-0808">Transferase</keyword>
<dbReference type="RefSeq" id="WP_082274697.1">
    <property type="nucleotide sequence ID" value="NZ_UPHQ01000103.1"/>
</dbReference>
<gene>
    <name evidence="2" type="primary">papA1_2</name>
    <name evidence="2" type="ORF">LAUMK13_02327</name>
</gene>
<name>A0A498PYZ8_9MYCO</name>
<dbReference type="SUPFAM" id="SSF52777">
    <property type="entry name" value="CoA-dependent acyltransferases"/>
    <property type="match status" value="2"/>
</dbReference>
<dbReference type="OrthoDB" id="9123229at2"/>
<organism evidence="2 3">
    <name type="scientific">Mycobacterium innocens</name>
    <dbReference type="NCBI Taxonomy" id="2341083"/>
    <lineage>
        <taxon>Bacteria</taxon>
        <taxon>Bacillati</taxon>
        <taxon>Actinomycetota</taxon>
        <taxon>Actinomycetes</taxon>
        <taxon>Mycobacteriales</taxon>
        <taxon>Mycobacteriaceae</taxon>
        <taxon>Mycobacterium</taxon>
    </lineage>
</organism>
<dbReference type="GO" id="GO:0008610">
    <property type="term" value="P:lipid biosynthetic process"/>
    <property type="evidence" value="ECO:0007669"/>
    <property type="project" value="UniProtKB-ARBA"/>
</dbReference>
<keyword evidence="2" id="KW-0012">Acyltransferase</keyword>
<dbReference type="InterPro" id="IPR001242">
    <property type="entry name" value="Condensation_dom"/>
</dbReference>
<dbReference type="Proteomes" id="UP000267289">
    <property type="component" value="Unassembled WGS sequence"/>
</dbReference>
<reference evidence="2 3" key="1">
    <citation type="submission" date="2018-09" db="EMBL/GenBank/DDBJ databases">
        <authorList>
            <person name="Tagini F."/>
        </authorList>
    </citation>
    <scope>NUCLEOTIDE SEQUENCE [LARGE SCALE GENOMIC DNA]</scope>
    <source>
        <strain evidence="2 3">MK13</strain>
    </source>
</reference>